<feature type="compositionally biased region" description="Basic and acidic residues" evidence="1">
    <location>
        <begin position="97"/>
        <end position="107"/>
    </location>
</feature>
<evidence type="ECO:0000313" key="3">
    <source>
        <dbReference type="EMBL" id="CCA20553.1"/>
    </source>
</evidence>
<proteinExistence type="predicted"/>
<accession>F0WBR9</accession>
<feature type="compositionally biased region" description="Polar residues" evidence="1">
    <location>
        <begin position="61"/>
        <end position="71"/>
    </location>
</feature>
<dbReference type="EMBL" id="FR824098">
    <property type="protein sequence ID" value="CCA18596.1"/>
    <property type="molecule type" value="Genomic_DNA"/>
</dbReference>
<organism evidence="2">
    <name type="scientific">Albugo laibachii Nc14</name>
    <dbReference type="NCBI Taxonomy" id="890382"/>
    <lineage>
        <taxon>Eukaryota</taxon>
        <taxon>Sar</taxon>
        <taxon>Stramenopiles</taxon>
        <taxon>Oomycota</taxon>
        <taxon>Peronosporomycetes</taxon>
        <taxon>Albuginales</taxon>
        <taxon>Albuginaceae</taxon>
        <taxon>Albugo</taxon>
    </lineage>
</organism>
<name>F0WBR9_9STRA</name>
<reference evidence="2" key="1">
    <citation type="journal article" date="2011" name="PLoS Biol.">
        <title>Gene gain and loss during evolution of obligate parasitism in the white rust pathogen of Arabidopsis thaliana.</title>
        <authorList>
            <person name="Kemen E."/>
            <person name="Gardiner A."/>
            <person name="Schultz-Larsen T."/>
            <person name="Kemen A.C."/>
            <person name="Balmuth A.L."/>
            <person name="Robert-Seilaniantz A."/>
            <person name="Bailey K."/>
            <person name="Holub E."/>
            <person name="Studholme D.J."/>
            <person name="Maclean D."/>
            <person name="Jones J.D."/>
        </authorList>
    </citation>
    <scope>NUCLEOTIDE SEQUENCE</scope>
</reference>
<dbReference type="HOGENOM" id="CLU_2214876_0_0_1"/>
<reference evidence="2" key="2">
    <citation type="submission" date="2011-02" db="EMBL/GenBank/DDBJ databases">
        <authorList>
            <person name="MacLean D."/>
        </authorList>
    </citation>
    <scope>NUCLEOTIDE SEQUENCE</scope>
</reference>
<dbReference type="AlphaFoldDB" id="F0WBR9"/>
<evidence type="ECO:0000256" key="1">
    <source>
        <dbReference type="SAM" id="MobiDB-lite"/>
    </source>
</evidence>
<sequence>MISMMAWLKRHRAVFVGDTRHEARQLKRDIKDNEKGRLSECGLAIMQRDPLGWEFQQDATQKTTTNDNSGDNEACVGRIRTPKDPNHATQTNPIMTIKRDGTTETEK</sequence>
<evidence type="ECO:0000313" key="2">
    <source>
        <dbReference type="EMBL" id="CCA18596.1"/>
    </source>
</evidence>
<feature type="region of interest" description="Disordered" evidence="1">
    <location>
        <begin position="61"/>
        <end position="107"/>
    </location>
</feature>
<dbReference type="EMBL" id="FR824142">
    <property type="protein sequence ID" value="CCA20553.1"/>
    <property type="molecule type" value="Genomic_DNA"/>
</dbReference>
<gene>
    <name evidence="2" type="primary">AlNc14C53G4110</name>
    <name evidence="3" type="synonym">AlNc14C97G5913</name>
    <name evidence="2" type="ORF">ALNC14_047390</name>
    <name evidence="3" type="ORF">ALNC14_066960</name>
</gene>
<protein>
    <submittedName>
        <fullName evidence="2">AlNc14C53G4110 protein</fullName>
    </submittedName>
    <submittedName>
        <fullName evidence="3">AlNc14C97G5913 protein</fullName>
    </submittedName>
</protein>